<evidence type="ECO:0000256" key="2">
    <source>
        <dbReference type="SAM" id="SignalP"/>
    </source>
</evidence>
<feature type="chain" id="PRO_5043582714" description="Lipoprotein" evidence="2">
    <location>
        <begin position="25"/>
        <end position="177"/>
    </location>
</feature>
<organism evidence="3">
    <name type="scientific">Achromobacter sp. HNDS-1</name>
    <dbReference type="NCBI Taxonomy" id="3151598"/>
    <lineage>
        <taxon>Bacteria</taxon>
        <taxon>Pseudomonadati</taxon>
        <taxon>Pseudomonadota</taxon>
        <taxon>Betaproteobacteria</taxon>
        <taxon>Burkholderiales</taxon>
        <taxon>Alcaligenaceae</taxon>
        <taxon>Achromobacter</taxon>
    </lineage>
</organism>
<dbReference type="AlphaFoldDB" id="A0AAU7LB67"/>
<gene>
    <name evidence="3" type="ORF">ABFG95_01190</name>
</gene>
<evidence type="ECO:0000256" key="1">
    <source>
        <dbReference type="SAM" id="Phobius"/>
    </source>
</evidence>
<accession>A0AAU7LB67</accession>
<proteinExistence type="predicted"/>
<dbReference type="RefSeq" id="WP_348995321.1">
    <property type="nucleotide sequence ID" value="NZ_CP157584.1"/>
</dbReference>
<evidence type="ECO:0008006" key="4">
    <source>
        <dbReference type="Google" id="ProtNLM"/>
    </source>
</evidence>
<sequence length="177" mass="18527">MKRFTGRMVGVALALALASSPALAGGYRGGYHGGGYHHHHGGGGGSGWWVGGALALAATGLILAANSGPSYVQTGVYAPGVSYYSPPVYAAPVYEAPPVYSAPPVYEAPTQYAPVQYEPAPPVNQAQASASTDCQRWAMNQSGYDPATISQWTTQVMVDSYNRAMDSCMNSRGYRAN</sequence>
<dbReference type="EMBL" id="CP157584">
    <property type="protein sequence ID" value="XBO99119.1"/>
    <property type="molecule type" value="Genomic_DNA"/>
</dbReference>
<dbReference type="KEGG" id="achh:ABFG95_01190"/>
<keyword evidence="1" id="KW-1133">Transmembrane helix</keyword>
<name>A0AAU7LB67_9BURK</name>
<keyword evidence="1" id="KW-0472">Membrane</keyword>
<protein>
    <recommendedName>
        <fullName evidence="4">Lipoprotein</fullName>
    </recommendedName>
</protein>
<evidence type="ECO:0000313" key="3">
    <source>
        <dbReference type="EMBL" id="XBO99119.1"/>
    </source>
</evidence>
<feature type="transmembrane region" description="Helical" evidence="1">
    <location>
        <begin position="48"/>
        <end position="65"/>
    </location>
</feature>
<keyword evidence="2" id="KW-0732">Signal</keyword>
<feature type="signal peptide" evidence="2">
    <location>
        <begin position="1"/>
        <end position="24"/>
    </location>
</feature>
<reference evidence="3" key="1">
    <citation type="submission" date="2024-05" db="EMBL/GenBank/DDBJ databases">
        <title>Transcriptome analysis of the degradation process of organic nitrogen by two heterotrophic nitrifying and aerobic denitrifying bacteria, Achromobacter sp. HNDS-1 and Enterobacter sp. HNDS-6.</title>
        <authorList>
            <person name="Huang Y."/>
        </authorList>
    </citation>
    <scope>NUCLEOTIDE SEQUENCE</scope>
    <source>
        <strain evidence="3">HNDS-1</strain>
    </source>
</reference>
<keyword evidence="1" id="KW-0812">Transmembrane</keyword>